<evidence type="ECO:0000256" key="1">
    <source>
        <dbReference type="SAM" id="SignalP"/>
    </source>
</evidence>
<keyword evidence="1" id="KW-0732">Signal</keyword>
<organism evidence="2 3">
    <name type="scientific">Flagellimonas marina</name>
    <dbReference type="NCBI Taxonomy" id="1775168"/>
    <lineage>
        <taxon>Bacteria</taxon>
        <taxon>Pseudomonadati</taxon>
        <taxon>Bacteroidota</taxon>
        <taxon>Flavobacteriia</taxon>
        <taxon>Flavobacteriales</taxon>
        <taxon>Flavobacteriaceae</taxon>
        <taxon>Flagellimonas</taxon>
    </lineage>
</organism>
<evidence type="ECO:0000313" key="2">
    <source>
        <dbReference type="EMBL" id="MFC4220468.1"/>
    </source>
</evidence>
<comment type="caution">
    <text evidence="2">The sequence shown here is derived from an EMBL/GenBank/DDBJ whole genome shotgun (WGS) entry which is preliminary data.</text>
</comment>
<protein>
    <submittedName>
        <fullName evidence="2">Uncharacterized protein</fullName>
    </submittedName>
</protein>
<name>A0ABV8PMS5_9FLAO</name>
<dbReference type="Proteomes" id="UP001595841">
    <property type="component" value="Unassembled WGS sequence"/>
</dbReference>
<sequence length="214" mass="24401">MKKILTITSLLTIVFANDLQAQFTQTELFSGFDKTDFTLYSSYPINEKNTLSIATLAFFQRFNKKENADFDEVGVQPTLFWNINKTISVGPSVYYNSISGYSGRLSAKFTLKSSRLLLVVIPTVGRYQQTKNTYAETFAQIQFNTPISDKISLWLNGQFLTVWDEFRTHSRSFLQVRAGVSFNGHQFGLGVDFDEYGSNPIEKSSFGVYYRKTL</sequence>
<feature type="chain" id="PRO_5046202381" evidence="1">
    <location>
        <begin position="22"/>
        <end position="214"/>
    </location>
</feature>
<evidence type="ECO:0000313" key="3">
    <source>
        <dbReference type="Proteomes" id="UP001595841"/>
    </source>
</evidence>
<proteinExistence type="predicted"/>
<accession>A0ABV8PMS5</accession>
<reference evidence="3" key="1">
    <citation type="journal article" date="2019" name="Int. J. Syst. Evol. Microbiol.">
        <title>The Global Catalogue of Microorganisms (GCM) 10K type strain sequencing project: providing services to taxonomists for standard genome sequencing and annotation.</title>
        <authorList>
            <consortium name="The Broad Institute Genomics Platform"/>
            <consortium name="The Broad Institute Genome Sequencing Center for Infectious Disease"/>
            <person name="Wu L."/>
            <person name="Ma J."/>
        </authorList>
    </citation>
    <scope>NUCLEOTIDE SEQUENCE [LARGE SCALE GENOMIC DNA]</scope>
    <source>
        <strain evidence="3">CGMCC 1.15774</strain>
    </source>
</reference>
<gene>
    <name evidence="2" type="ORF">ACFOWS_10005</name>
</gene>
<keyword evidence="3" id="KW-1185">Reference proteome</keyword>
<dbReference type="EMBL" id="JBHSCL010000004">
    <property type="protein sequence ID" value="MFC4220468.1"/>
    <property type="molecule type" value="Genomic_DNA"/>
</dbReference>
<dbReference type="RefSeq" id="WP_379764070.1">
    <property type="nucleotide sequence ID" value="NZ_JBHSCL010000004.1"/>
</dbReference>
<feature type="signal peptide" evidence="1">
    <location>
        <begin position="1"/>
        <end position="21"/>
    </location>
</feature>